<dbReference type="InterPro" id="IPR000719">
    <property type="entry name" value="Prot_kinase_dom"/>
</dbReference>
<sequence>MDSLGTNDGYFYGQNQRNPYLASQRWLTPSLCRRLPDYETISSFGQLITDNLCYNHDGGQFLPNDKFPCFVNESHVVGILQAANLGTDPSLVNFVTTDAARLFLTLISMSTSNVERVSLLRTLQFHAFDNESLPIEFRVSRDAAGRNTIWNWHPSPPPDNTGHQEPLHVPGWGHNDKTLFNVYQWRFIAPIFGADQPFRFRFQNDTVLPYLSFDQREESKGFFGEVSKVNVHPAHIKVPKMPRNKDGSVPIALKKANEDPELRKYFDKEASNLQRLRDYKSNHLIKPIAAYEHHGDRCLLFPWAEGGNLAQYWSRNSGSSLTKNKLAWIFQQLTGLFGALDELHKVNCRHGDLKPENILLFIDVDNKKTLQIADLGLTTFHELDAATRIRKAKDILTMTPPGTSRYEPPEMDMDRDKKLPAHEARSRAYDIWSMGCVALETLIWLSRGFDTVRKFREETAYFWEWEPGRGNEKKYRVESKTQRHIKALFKDLPSQSAWRELLNFVEKRLLVVNVSRDSKVSSSKHREIASEAHKEMKRIQRKYYPVTTDDGLAPGHDYERSDTKPSLPAREHNLDEFDGLIGIERKATEEQEPNINHTLPEERDNGVTATLEENVSYLPISLRCFRLSQSLMTFWTSCRIDAEKINFEIVQEGSKLNDSWESLADNGFAFQALTAIDQEQSGPLFTGKKIFCAKCSRASPQALYPAEFRPSEAQLDCDLCGILLDALKRVHNDTVLPETVKLYQTRTAVCVDGGTNLLSIYVEPGCAIPPGWQLGLPRLPEMNSPEQFTLLKQWLESCDTHVACNRQVARENLEMPTRLVKVTNPIQVMNCSTMNLSGCQYIALSHCWGQLQKNERFCLLRNNYSQLQEHIDFDSLPKTFQDAITVTRGLGKEYIWIDTLCIIQDDKNDWERESTKMEEVFSAAYCTISAASAKSSMDGFLSDRPPRSSVHLRVKGSPDLYVCAHIDDFHRDVELAEINRRGWVLQERALSRRSIYFTSTQIYWECGDGIRSKAAFLGDANFPRSALDHYRDGRQLLIQDLYERYSGLAFTMASDRAVAILGLQTRLARALKTQAAHGSFEKYFARSILWRRAQPGDMISITQSTWLVPTWSWFSKTGKIQYMHLEFDKIEWASSDFESPFSRHPDMLSGASYFGRDEDHTILRGVARRMDVSEEQVASQIWFDRKNEVKVEDLRVVVIGRNKEGVEAKAHVLVICKSRNDHGEDRYERVGVASLLEKQVSEEGVKVNIR</sequence>
<dbReference type="AlphaFoldDB" id="A0A010QTK3"/>
<dbReference type="PROSITE" id="PS50011">
    <property type="entry name" value="PROTEIN_KINASE_DOM"/>
    <property type="match status" value="1"/>
</dbReference>
<dbReference type="Pfam" id="PF06985">
    <property type="entry name" value="HET"/>
    <property type="match status" value="1"/>
</dbReference>
<evidence type="ECO:0000313" key="4">
    <source>
        <dbReference type="Proteomes" id="UP000020467"/>
    </source>
</evidence>
<dbReference type="InterPro" id="IPR008271">
    <property type="entry name" value="Ser/Thr_kinase_AS"/>
</dbReference>
<dbReference type="PROSITE" id="PS00108">
    <property type="entry name" value="PROTEIN_KINASE_ST"/>
    <property type="match status" value="1"/>
</dbReference>
<accession>A0A010QTK3</accession>
<dbReference type="Gene3D" id="1.10.510.10">
    <property type="entry name" value="Transferase(Phosphotransferase) domain 1"/>
    <property type="match status" value="1"/>
</dbReference>
<dbReference type="SUPFAM" id="SSF56112">
    <property type="entry name" value="Protein kinase-like (PK-like)"/>
    <property type="match status" value="1"/>
</dbReference>
<proteinExistence type="predicted"/>
<dbReference type="CDD" id="cd00180">
    <property type="entry name" value="PKc"/>
    <property type="match status" value="1"/>
</dbReference>
<dbReference type="PANTHER" id="PTHR33112">
    <property type="entry name" value="DOMAIN PROTEIN, PUTATIVE-RELATED"/>
    <property type="match status" value="1"/>
</dbReference>
<gene>
    <name evidence="3" type="ORF">CFIO01_00841</name>
</gene>
<dbReference type="GO" id="GO:0004672">
    <property type="term" value="F:protein kinase activity"/>
    <property type="evidence" value="ECO:0007669"/>
    <property type="project" value="InterPro"/>
</dbReference>
<evidence type="ECO:0000259" key="2">
    <source>
        <dbReference type="PROSITE" id="PS50011"/>
    </source>
</evidence>
<feature type="region of interest" description="Disordered" evidence="1">
    <location>
        <begin position="550"/>
        <end position="569"/>
    </location>
</feature>
<dbReference type="STRING" id="1445577.A0A010QTK3"/>
<dbReference type="SMART" id="SM00220">
    <property type="entry name" value="S_TKc"/>
    <property type="match status" value="1"/>
</dbReference>
<dbReference type="InterPro" id="IPR011009">
    <property type="entry name" value="Kinase-like_dom_sf"/>
</dbReference>
<dbReference type="KEGG" id="cfj:CFIO01_00841"/>
<protein>
    <submittedName>
        <fullName evidence="3">Heterokaryon incompatibility protein</fullName>
    </submittedName>
</protein>
<name>A0A010QTK3_9PEZI</name>
<organism evidence="3 4">
    <name type="scientific">Colletotrichum fioriniae PJ7</name>
    <dbReference type="NCBI Taxonomy" id="1445577"/>
    <lineage>
        <taxon>Eukaryota</taxon>
        <taxon>Fungi</taxon>
        <taxon>Dikarya</taxon>
        <taxon>Ascomycota</taxon>
        <taxon>Pezizomycotina</taxon>
        <taxon>Sordariomycetes</taxon>
        <taxon>Hypocreomycetidae</taxon>
        <taxon>Glomerellales</taxon>
        <taxon>Glomerellaceae</taxon>
        <taxon>Colletotrichum</taxon>
        <taxon>Colletotrichum acutatum species complex</taxon>
    </lineage>
</organism>
<feature type="compositionally biased region" description="Basic and acidic residues" evidence="1">
    <location>
        <begin position="556"/>
        <end position="569"/>
    </location>
</feature>
<evidence type="ECO:0000256" key="1">
    <source>
        <dbReference type="SAM" id="MobiDB-lite"/>
    </source>
</evidence>
<keyword evidence="4" id="KW-1185">Reference proteome</keyword>
<dbReference type="PANTHER" id="PTHR33112:SF10">
    <property type="entry name" value="TOL"/>
    <property type="match status" value="1"/>
</dbReference>
<dbReference type="EMBL" id="JARH01000489">
    <property type="protein sequence ID" value="EXF79945.1"/>
    <property type="molecule type" value="Genomic_DNA"/>
</dbReference>
<reference evidence="3 4" key="1">
    <citation type="submission" date="2014-02" db="EMBL/GenBank/DDBJ databases">
        <title>The genome sequence of Colletotrichum fioriniae PJ7.</title>
        <authorList>
            <person name="Baroncelli R."/>
            <person name="Thon M.R."/>
        </authorList>
    </citation>
    <scope>NUCLEOTIDE SEQUENCE [LARGE SCALE GENOMIC DNA]</scope>
    <source>
        <strain evidence="3 4">PJ7</strain>
    </source>
</reference>
<evidence type="ECO:0000313" key="3">
    <source>
        <dbReference type="EMBL" id="EXF79945.1"/>
    </source>
</evidence>
<dbReference type="OrthoDB" id="5125733at2759"/>
<dbReference type="HOGENOM" id="CLU_002639_7_0_1"/>
<dbReference type="InterPro" id="IPR010730">
    <property type="entry name" value="HET"/>
</dbReference>
<comment type="caution">
    <text evidence="3">The sequence shown here is derived from an EMBL/GenBank/DDBJ whole genome shotgun (WGS) entry which is preliminary data.</text>
</comment>
<dbReference type="Proteomes" id="UP000020467">
    <property type="component" value="Unassembled WGS sequence"/>
</dbReference>
<dbReference type="GO" id="GO:0005524">
    <property type="term" value="F:ATP binding"/>
    <property type="evidence" value="ECO:0007669"/>
    <property type="project" value="InterPro"/>
</dbReference>
<dbReference type="eggNOG" id="ENOG502R41Z">
    <property type="taxonomic scope" value="Eukaryota"/>
</dbReference>
<dbReference type="Pfam" id="PF00069">
    <property type="entry name" value="Pkinase"/>
    <property type="match status" value="1"/>
</dbReference>
<feature type="domain" description="Protein kinase" evidence="2">
    <location>
        <begin position="212"/>
        <end position="528"/>
    </location>
</feature>